<organism evidence="1 2">
    <name type="scientific">Phytohabitans rumicis</name>
    <dbReference type="NCBI Taxonomy" id="1076125"/>
    <lineage>
        <taxon>Bacteria</taxon>
        <taxon>Bacillati</taxon>
        <taxon>Actinomycetota</taxon>
        <taxon>Actinomycetes</taxon>
        <taxon>Micromonosporales</taxon>
        <taxon>Micromonosporaceae</taxon>
    </lineage>
</organism>
<evidence type="ECO:0000313" key="1">
    <source>
        <dbReference type="EMBL" id="GFJ86747.1"/>
    </source>
</evidence>
<proteinExistence type="predicted"/>
<gene>
    <name evidence="1" type="ORF">Prum_003890</name>
</gene>
<keyword evidence="2" id="KW-1185">Reference proteome</keyword>
<accession>A0A6V8KY35</accession>
<comment type="caution">
    <text evidence="1">The sequence shown here is derived from an EMBL/GenBank/DDBJ whole genome shotgun (WGS) entry which is preliminary data.</text>
</comment>
<dbReference type="EMBL" id="BLPG01000001">
    <property type="protein sequence ID" value="GFJ86747.1"/>
    <property type="molecule type" value="Genomic_DNA"/>
</dbReference>
<sequence>MLIILEQSTLPYDVVAPPYPPPTRDVGVALLLESGGPPAGTAGISVRRYAGVTRDRAASALVADLAAATPGDGATLLADPGLGPLPRIGGHPHRVAPSGLGCVAPWWLLAQEPVPGTTRVLAAHDPGSNELCVTTIGITRPEGGLGCP</sequence>
<protein>
    <submittedName>
        <fullName evidence="1">Uncharacterized protein</fullName>
    </submittedName>
</protein>
<name>A0A6V8KY35_9ACTN</name>
<dbReference type="AlphaFoldDB" id="A0A6V8KY35"/>
<reference evidence="1 2" key="1">
    <citation type="submission" date="2020-03" db="EMBL/GenBank/DDBJ databases">
        <title>Whole genome shotgun sequence of Phytohabitans rumicis NBRC 108638.</title>
        <authorList>
            <person name="Komaki H."/>
            <person name="Tamura T."/>
        </authorList>
    </citation>
    <scope>NUCLEOTIDE SEQUENCE [LARGE SCALE GENOMIC DNA]</scope>
    <source>
        <strain evidence="1 2">NBRC 108638</strain>
    </source>
</reference>
<evidence type="ECO:0000313" key="2">
    <source>
        <dbReference type="Proteomes" id="UP000482960"/>
    </source>
</evidence>
<reference evidence="1 2" key="2">
    <citation type="submission" date="2020-03" db="EMBL/GenBank/DDBJ databases">
        <authorList>
            <person name="Ichikawa N."/>
            <person name="Kimura A."/>
            <person name="Kitahashi Y."/>
            <person name="Uohara A."/>
        </authorList>
    </citation>
    <scope>NUCLEOTIDE SEQUENCE [LARGE SCALE GENOMIC DNA]</scope>
    <source>
        <strain evidence="1 2">NBRC 108638</strain>
    </source>
</reference>
<dbReference type="Proteomes" id="UP000482960">
    <property type="component" value="Unassembled WGS sequence"/>
</dbReference>